<dbReference type="PROSITE" id="PS50048">
    <property type="entry name" value="ZN2_CY6_FUNGAL_2"/>
    <property type="match status" value="1"/>
</dbReference>
<proteinExistence type="predicted"/>
<dbReference type="GO" id="GO:0000981">
    <property type="term" value="F:DNA-binding transcription factor activity, RNA polymerase II-specific"/>
    <property type="evidence" value="ECO:0007669"/>
    <property type="project" value="InterPro"/>
</dbReference>
<feature type="compositionally biased region" description="Basic residues" evidence="6">
    <location>
        <begin position="62"/>
        <end position="74"/>
    </location>
</feature>
<evidence type="ECO:0000259" key="7">
    <source>
        <dbReference type="PROSITE" id="PS50048"/>
    </source>
</evidence>
<protein>
    <submittedName>
        <fullName evidence="8">Fungal-specific transcription factor domain-domain-containing protein</fullName>
    </submittedName>
</protein>
<dbReference type="CDD" id="cd12148">
    <property type="entry name" value="fungal_TF_MHR"/>
    <property type="match status" value="1"/>
</dbReference>
<dbReference type="GO" id="GO:0008270">
    <property type="term" value="F:zinc ion binding"/>
    <property type="evidence" value="ECO:0007669"/>
    <property type="project" value="InterPro"/>
</dbReference>
<keyword evidence="2" id="KW-0805">Transcription regulation</keyword>
<sequence length="666" mass="74872">MLPHSDVSGSASRSRKRAAAACHACHARKVRCSISQTGPPCTNCSLDNVSCQARPRQGQSLRRPRGTIRTRRRGNNPPRTSSDAGSVVQDAVDLGEPIYRPMTGHFGHHSERQDGRSTSPHSMLQTACSPVYGDPQGIALVAEVCEPQRQGKSGHFIVASLGSDNIDPDTLEYLKRRGCFDLPHLNIQQELVKAYFHYVHPFFPVVQVSSFLQAFGSREQKGTSLHLLWSVFLAAANFADTTTVQSAGFESRKAMKRSMFLRAKALYDAGYEKSKITLIQAVLLMGFWYADTEDRIGPWHWNGVAISLCQSIGLHRQPDASFNGSQNGSSVDRDLWMHLWWSCFFREAWLSVGMGRPMRIDLEHSDTQRPNASVSERLCSGLTEAQRQEYLPDSSHDLFLLWDELLCVTSILSRILAVQHLAKRTLFSQSDVIDLDRELRGHHGHLDYLRADATEPVLTLHMHHFELFFESTLLILYRPFILQNLGHQPATTHDKVTRDWLSSAERKATTAAMNTTNILSNMITADMIRLSQSLICIALVPTLQIHLLHSVSPRKLVQRLGCHQLDLCMMVVNELKVTYFGAEILSRLFTRARDTINSRRRGLEPTPVGPDTGNARSPEGRGRHGDEMPMPASSVVWESNVPADDWRVTDSKYVDYIIYECLGRYS</sequence>
<dbReference type="GO" id="GO:0006351">
    <property type="term" value="P:DNA-templated transcription"/>
    <property type="evidence" value="ECO:0007669"/>
    <property type="project" value="InterPro"/>
</dbReference>
<feature type="compositionally biased region" description="Basic and acidic residues" evidence="6">
    <location>
        <begin position="618"/>
        <end position="627"/>
    </location>
</feature>
<reference evidence="8 9" key="1">
    <citation type="submission" date="2017-12" db="EMBL/GenBank/DDBJ databases">
        <authorList>
            <consortium name="DOE Joint Genome Institute"/>
            <person name="Haridas S."/>
            <person name="Kjaerbolling I."/>
            <person name="Vesth T.C."/>
            <person name="Frisvad J.C."/>
            <person name="Nybo J.L."/>
            <person name="Theobald S."/>
            <person name="Kuo A."/>
            <person name="Bowyer P."/>
            <person name="Matsuda Y."/>
            <person name="Mondo S."/>
            <person name="Lyhne E.K."/>
            <person name="Kogle M.E."/>
            <person name="Clum A."/>
            <person name="Lipzen A."/>
            <person name="Salamov A."/>
            <person name="Ngan C.Y."/>
            <person name="Daum C."/>
            <person name="Chiniquy J."/>
            <person name="Barry K."/>
            <person name="LaButti K."/>
            <person name="Simmons B.A."/>
            <person name="Magnuson J.K."/>
            <person name="Mortensen U.H."/>
            <person name="Larsen T.O."/>
            <person name="Grigoriev I.V."/>
            <person name="Baker S.E."/>
            <person name="Andersen M.R."/>
            <person name="Nordberg H.P."/>
            <person name="Cantor M.N."/>
            <person name="Hua S.X."/>
        </authorList>
    </citation>
    <scope>NUCLEOTIDE SEQUENCE [LARGE SCALE GENOMIC DNA]</scope>
    <source>
        <strain evidence="8 9">CBS 102.13</strain>
    </source>
</reference>
<organism evidence="8 9">
    <name type="scientific">Aspergillus candidus</name>
    <dbReference type="NCBI Taxonomy" id="41067"/>
    <lineage>
        <taxon>Eukaryota</taxon>
        <taxon>Fungi</taxon>
        <taxon>Dikarya</taxon>
        <taxon>Ascomycota</taxon>
        <taxon>Pezizomycotina</taxon>
        <taxon>Eurotiomycetes</taxon>
        <taxon>Eurotiomycetidae</taxon>
        <taxon>Eurotiales</taxon>
        <taxon>Aspergillaceae</taxon>
        <taxon>Aspergillus</taxon>
        <taxon>Aspergillus subgen. Circumdati</taxon>
    </lineage>
</organism>
<dbReference type="STRING" id="41067.A0A2I2F9F1"/>
<gene>
    <name evidence="8" type="ORF">BDW47DRAFT_118131</name>
</gene>
<keyword evidence="5" id="KW-0539">Nucleus</keyword>
<dbReference type="SUPFAM" id="SSF57701">
    <property type="entry name" value="Zn2/Cys6 DNA-binding domain"/>
    <property type="match status" value="1"/>
</dbReference>
<dbReference type="PANTHER" id="PTHR47425">
    <property type="entry name" value="FARB-RELATED"/>
    <property type="match status" value="1"/>
</dbReference>
<keyword evidence="9" id="KW-1185">Reference proteome</keyword>
<dbReference type="OrthoDB" id="4161332at2759"/>
<evidence type="ECO:0000256" key="4">
    <source>
        <dbReference type="ARBA" id="ARBA00023163"/>
    </source>
</evidence>
<dbReference type="InterPro" id="IPR052761">
    <property type="entry name" value="Fungal_Detox/Toxin_TFs"/>
</dbReference>
<evidence type="ECO:0000256" key="6">
    <source>
        <dbReference type="SAM" id="MobiDB-lite"/>
    </source>
</evidence>
<dbReference type="GO" id="GO:0009893">
    <property type="term" value="P:positive regulation of metabolic process"/>
    <property type="evidence" value="ECO:0007669"/>
    <property type="project" value="UniProtKB-ARBA"/>
</dbReference>
<feature type="region of interest" description="Disordered" evidence="6">
    <location>
        <begin position="599"/>
        <end position="629"/>
    </location>
</feature>
<name>A0A2I2F9F1_ASPCN</name>
<evidence type="ECO:0000256" key="5">
    <source>
        <dbReference type="ARBA" id="ARBA00023242"/>
    </source>
</evidence>
<dbReference type="Proteomes" id="UP000234585">
    <property type="component" value="Unassembled WGS sequence"/>
</dbReference>
<dbReference type="GO" id="GO:0003677">
    <property type="term" value="F:DNA binding"/>
    <property type="evidence" value="ECO:0007669"/>
    <property type="project" value="UniProtKB-KW"/>
</dbReference>
<dbReference type="InterPro" id="IPR001138">
    <property type="entry name" value="Zn2Cys6_DnaBD"/>
</dbReference>
<evidence type="ECO:0000313" key="8">
    <source>
        <dbReference type="EMBL" id="PLB37266.1"/>
    </source>
</evidence>
<keyword evidence="4" id="KW-0804">Transcription</keyword>
<dbReference type="RefSeq" id="XP_024671278.1">
    <property type="nucleotide sequence ID" value="XM_024815172.1"/>
</dbReference>
<dbReference type="AlphaFoldDB" id="A0A2I2F9F1"/>
<evidence type="ECO:0000256" key="1">
    <source>
        <dbReference type="ARBA" id="ARBA00022723"/>
    </source>
</evidence>
<feature type="region of interest" description="Disordered" evidence="6">
    <location>
        <begin position="52"/>
        <end position="87"/>
    </location>
</feature>
<dbReference type="PROSITE" id="PS00463">
    <property type="entry name" value="ZN2_CY6_FUNGAL_1"/>
    <property type="match status" value="1"/>
</dbReference>
<dbReference type="SMART" id="SM00066">
    <property type="entry name" value="GAL4"/>
    <property type="match status" value="1"/>
</dbReference>
<keyword evidence="3" id="KW-0238">DNA-binding</keyword>
<dbReference type="InterPro" id="IPR036864">
    <property type="entry name" value="Zn2-C6_fun-type_DNA-bd_sf"/>
</dbReference>
<dbReference type="Pfam" id="PF00172">
    <property type="entry name" value="Zn_clus"/>
    <property type="match status" value="1"/>
</dbReference>
<keyword evidence="1" id="KW-0479">Metal-binding</keyword>
<dbReference type="SMART" id="SM00906">
    <property type="entry name" value="Fungal_trans"/>
    <property type="match status" value="1"/>
</dbReference>
<evidence type="ECO:0000313" key="9">
    <source>
        <dbReference type="Proteomes" id="UP000234585"/>
    </source>
</evidence>
<dbReference type="Gene3D" id="4.10.240.10">
    <property type="entry name" value="Zn(2)-C6 fungal-type DNA-binding domain"/>
    <property type="match status" value="1"/>
</dbReference>
<feature type="domain" description="Zn(2)-C6 fungal-type" evidence="7">
    <location>
        <begin position="21"/>
        <end position="51"/>
    </location>
</feature>
<evidence type="ECO:0000256" key="3">
    <source>
        <dbReference type="ARBA" id="ARBA00023125"/>
    </source>
</evidence>
<dbReference type="EMBL" id="KZ559144">
    <property type="protein sequence ID" value="PLB37266.1"/>
    <property type="molecule type" value="Genomic_DNA"/>
</dbReference>
<feature type="region of interest" description="Disordered" evidence="6">
    <location>
        <begin position="102"/>
        <end position="124"/>
    </location>
</feature>
<accession>A0A2I2F9F1</accession>
<dbReference type="Pfam" id="PF04082">
    <property type="entry name" value="Fungal_trans"/>
    <property type="match status" value="1"/>
</dbReference>
<evidence type="ECO:0000256" key="2">
    <source>
        <dbReference type="ARBA" id="ARBA00023015"/>
    </source>
</evidence>
<dbReference type="InterPro" id="IPR007219">
    <property type="entry name" value="XnlR_reg_dom"/>
</dbReference>
<dbReference type="PANTHER" id="PTHR47425:SF3">
    <property type="entry name" value="ZN(II)2CYS6 TRANSCRIPTION FACTOR (EUROFUNG)"/>
    <property type="match status" value="1"/>
</dbReference>
<dbReference type="GeneID" id="36522332"/>